<organism evidence="2 3">
    <name type="scientific">Lophiostoma macrostomum CBS 122681</name>
    <dbReference type="NCBI Taxonomy" id="1314788"/>
    <lineage>
        <taxon>Eukaryota</taxon>
        <taxon>Fungi</taxon>
        <taxon>Dikarya</taxon>
        <taxon>Ascomycota</taxon>
        <taxon>Pezizomycotina</taxon>
        <taxon>Dothideomycetes</taxon>
        <taxon>Pleosporomycetidae</taxon>
        <taxon>Pleosporales</taxon>
        <taxon>Lophiostomataceae</taxon>
        <taxon>Lophiostoma</taxon>
    </lineage>
</organism>
<sequence>MSLSMIPRSIGAKEHAEYAKLLGAPTPGSIRNRVNKLRAEYRKAYEELGLAIPGADSVSKIAGDGEGTPKKKTAAAATAKQGGSAKKRKANIEGDDDEDVDIGIKKSKLKLKSEASPSPSPSSSQLENGFGIAIKDEFGDDDF</sequence>
<feature type="compositionally biased region" description="Low complexity" evidence="1">
    <location>
        <begin position="74"/>
        <end position="84"/>
    </location>
</feature>
<reference evidence="2" key="1">
    <citation type="journal article" date="2020" name="Stud. Mycol.">
        <title>101 Dothideomycetes genomes: a test case for predicting lifestyles and emergence of pathogens.</title>
        <authorList>
            <person name="Haridas S."/>
            <person name="Albert R."/>
            <person name="Binder M."/>
            <person name="Bloem J."/>
            <person name="Labutti K."/>
            <person name="Salamov A."/>
            <person name="Andreopoulos B."/>
            <person name="Baker S."/>
            <person name="Barry K."/>
            <person name="Bills G."/>
            <person name="Bluhm B."/>
            <person name="Cannon C."/>
            <person name="Castanera R."/>
            <person name="Culley D."/>
            <person name="Daum C."/>
            <person name="Ezra D."/>
            <person name="Gonzalez J."/>
            <person name="Henrissat B."/>
            <person name="Kuo A."/>
            <person name="Liang C."/>
            <person name="Lipzen A."/>
            <person name="Lutzoni F."/>
            <person name="Magnuson J."/>
            <person name="Mondo S."/>
            <person name="Nolan M."/>
            <person name="Ohm R."/>
            <person name="Pangilinan J."/>
            <person name="Park H.-J."/>
            <person name="Ramirez L."/>
            <person name="Alfaro M."/>
            <person name="Sun H."/>
            <person name="Tritt A."/>
            <person name="Yoshinaga Y."/>
            <person name="Zwiers L.-H."/>
            <person name="Turgeon B."/>
            <person name="Goodwin S."/>
            <person name="Spatafora J."/>
            <person name="Crous P."/>
            <person name="Grigoriev I."/>
        </authorList>
    </citation>
    <scope>NUCLEOTIDE SEQUENCE</scope>
    <source>
        <strain evidence="2">CBS 122681</strain>
    </source>
</reference>
<dbReference type="Proteomes" id="UP000799324">
    <property type="component" value="Unassembled WGS sequence"/>
</dbReference>
<proteinExistence type="predicted"/>
<accession>A0A6A6T401</accession>
<dbReference type="OrthoDB" id="3889136at2759"/>
<feature type="compositionally biased region" description="Low complexity" evidence="1">
    <location>
        <begin position="114"/>
        <end position="126"/>
    </location>
</feature>
<keyword evidence="3" id="KW-1185">Reference proteome</keyword>
<gene>
    <name evidence="2" type="ORF">K491DRAFT_758726</name>
</gene>
<dbReference type="AlphaFoldDB" id="A0A6A6T401"/>
<dbReference type="EMBL" id="MU004359">
    <property type="protein sequence ID" value="KAF2654735.1"/>
    <property type="molecule type" value="Genomic_DNA"/>
</dbReference>
<protein>
    <submittedName>
        <fullName evidence="2">Uncharacterized protein</fullName>
    </submittedName>
</protein>
<evidence type="ECO:0000313" key="2">
    <source>
        <dbReference type="EMBL" id="KAF2654735.1"/>
    </source>
</evidence>
<name>A0A6A6T401_9PLEO</name>
<feature type="region of interest" description="Disordered" evidence="1">
    <location>
        <begin position="56"/>
        <end position="143"/>
    </location>
</feature>
<evidence type="ECO:0000313" key="3">
    <source>
        <dbReference type="Proteomes" id="UP000799324"/>
    </source>
</evidence>
<evidence type="ECO:0000256" key="1">
    <source>
        <dbReference type="SAM" id="MobiDB-lite"/>
    </source>
</evidence>